<evidence type="ECO:0000256" key="3">
    <source>
        <dbReference type="ARBA" id="ARBA00023203"/>
    </source>
</evidence>
<reference evidence="7 8" key="1">
    <citation type="submission" date="2016-02" db="EMBL/GenBank/DDBJ databases">
        <title>Comparative genomic and transcriptomic foundation for Pichia pastoris.</title>
        <authorList>
            <person name="Love K.R."/>
            <person name="Shah K.A."/>
            <person name="Whittaker C.A."/>
            <person name="Wu J."/>
            <person name="Bartlett M.C."/>
            <person name="Ma D."/>
            <person name="Leeson R.L."/>
            <person name="Priest M."/>
            <person name="Young S.K."/>
            <person name="Love J.C."/>
        </authorList>
    </citation>
    <scope>NUCLEOTIDE SEQUENCE [LARGE SCALE GENOMIC DNA]</scope>
    <source>
        <strain evidence="7 8">ATCC 28485</strain>
    </source>
</reference>
<dbReference type="Proteomes" id="UP000094565">
    <property type="component" value="Chromosome 1"/>
</dbReference>
<keyword evidence="3 6" id="KW-0009">Actin-binding</keyword>
<dbReference type="FunFam" id="3.30.1460.20:FF:000001">
    <property type="entry name" value="Actin-related protein 2/3 complex subunit 4"/>
    <property type="match status" value="1"/>
</dbReference>
<dbReference type="InterPro" id="IPR034666">
    <property type="entry name" value="ARPC2/4"/>
</dbReference>
<dbReference type="Gene3D" id="3.30.1460.20">
    <property type="match status" value="1"/>
</dbReference>
<dbReference type="OrthoDB" id="336240at2759"/>
<protein>
    <recommendedName>
        <fullName evidence="6">Actin-related protein 2/3 complex subunit 4</fullName>
    </recommendedName>
</protein>
<evidence type="ECO:0000256" key="6">
    <source>
        <dbReference type="PIRNR" id="PIRNR039100"/>
    </source>
</evidence>
<proteinExistence type="inferred from homology"/>
<name>A0A1B2J962_PICPA</name>
<evidence type="ECO:0000313" key="7">
    <source>
        <dbReference type="EMBL" id="ANZ74587.1"/>
    </source>
</evidence>
<dbReference type="SUPFAM" id="SSF69645">
    <property type="entry name" value="Arp2/3 complex subunits"/>
    <property type="match status" value="1"/>
</dbReference>
<dbReference type="InterPro" id="IPR008384">
    <property type="entry name" value="ARPC4"/>
</dbReference>
<comment type="similarity">
    <text evidence="1 6">Belongs to the ARPC4 family.</text>
</comment>
<keyword evidence="2 6" id="KW-0963">Cytoplasm</keyword>
<keyword evidence="4 6" id="KW-0206">Cytoskeleton</keyword>
<dbReference type="GO" id="GO:0030041">
    <property type="term" value="P:actin filament polymerization"/>
    <property type="evidence" value="ECO:0007669"/>
    <property type="project" value="UniProtKB-UniRule"/>
</dbReference>
<dbReference type="GO" id="GO:0034314">
    <property type="term" value="P:Arp2/3 complex-mediated actin nucleation"/>
    <property type="evidence" value="ECO:0007669"/>
    <property type="project" value="UniProtKB-UniRule"/>
</dbReference>
<comment type="subcellular location">
    <subcellularLocation>
        <location evidence="6">Cytoplasm</location>
        <location evidence="6">Cytoskeleton</location>
        <location evidence="6">Actin patch</location>
    </subcellularLocation>
</comment>
<evidence type="ECO:0000256" key="4">
    <source>
        <dbReference type="ARBA" id="ARBA00023212"/>
    </source>
</evidence>
<evidence type="ECO:0000313" key="8">
    <source>
        <dbReference type="Proteomes" id="UP000094565"/>
    </source>
</evidence>
<accession>A0A1B2J962</accession>
<evidence type="ECO:0000256" key="5">
    <source>
        <dbReference type="ARBA" id="ARBA00054835"/>
    </source>
</evidence>
<organism evidence="7 8">
    <name type="scientific">Komagataella pastoris</name>
    <name type="common">Yeast</name>
    <name type="synonym">Pichia pastoris</name>
    <dbReference type="NCBI Taxonomy" id="4922"/>
    <lineage>
        <taxon>Eukaryota</taxon>
        <taxon>Fungi</taxon>
        <taxon>Dikarya</taxon>
        <taxon>Ascomycota</taxon>
        <taxon>Saccharomycotina</taxon>
        <taxon>Pichiomycetes</taxon>
        <taxon>Pichiales</taxon>
        <taxon>Pichiaceae</taxon>
        <taxon>Komagataella</taxon>
    </lineage>
</organism>
<dbReference type="AlphaFoldDB" id="A0A1B2J962"/>
<evidence type="ECO:0000256" key="2">
    <source>
        <dbReference type="ARBA" id="ARBA00022490"/>
    </source>
</evidence>
<dbReference type="GO" id="GO:0051015">
    <property type="term" value="F:actin filament binding"/>
    <property type="evidence" value="ECO:0007669"/>
    <property type="project" value="TreeGrafter"/>
</dbReference>
<comment type="function">
    <text evidence="5 6">Functions as actin-binding component of the Arp2/3 complex which is involved in regulation of actin polymerization and together with an activating nucleation-promoting factor (NPF) mediates the formation of branched actin networks. Seems to contact the mother actin filament.</text>
</comment>
<dbReference type="PIRSF" id="PIRSF039100">
    <property type="entry name" value="ARPC4"/>
    <property type="match status" value="1"/>
</dbReference>
<dbReference type="EMBL" id="CP014584">
    <property type="protein sequence ID" value="ANZ74587.1"/>
    <property type="molecule type" value="Genomic_DNA"/>
</dbReference>
<keyword evidence="8" id="KW-1185">Reference proteome</keyword>
<evidence type="ECO:0000256" key="1">
    <source>
        <dbReference type="ARBA" id="ARBA00005919"/>
    </source>
</evidence>
<sequence>MDLSSQVRLREQLLTSPFQSQTLRPYLTAVRFSLNAALCVENFSSQIVERHNYPEVENKKTKEILLNPLVVSRNENERVLIEPSINSVRISIKIKQSDEIEHILVDKFTRFLTKRAENFLILRRTPIKGYDISFLLTNYHNEIMMKHKLVDFIIEFMEDVDKEISEMKLFLNSRARFIAEAYLSVFD</sequence>
<dbReference type="PANTHER" id="PTHR22629">
    <property type="entry name" value="ARP2/3 COMPLEX 20 KD SUBUNIT"/>
    <property type="match status" value="1"/>
</dbReference>
<dbReference type="GO" id="GO:0005885">
    <property type="term" value="C:Arp2/3 protein complex"/>
    <property type="evidence" value="ECO:0007669"/>
    <property type="project" value="UniProtKB-UniRule"/>
</dbReference>
<dbReference type="PANTHER" id="PTHR22629:SF0">
    <property type="entry name" value="ACTIN-RELATED PROTEIN 2_3 COMPLEX SUBUNIT 4"/>
    <property type="match status" value="1"/>
</dbReference>
<dbReference type="GO" id="GO:0030479">
    <property type="term" value="C:actin cortical patch"/>
    <property type="evidence" value="ECO:0007669"/>
    <property type="project" value="UniProtKB-SubCell"/>
</dbReference>
<gene>
    <name evidence="7" type="primary">ARC19</name>
    <name evidence="7" type="ORF">ATY40_BA7500882</name>
</gene>
<dbReference type="Pfam" id="PF05856">
    <property type="entry name" value="ARPC4"/>
    <property type="match status" value="1"/>
</dbReference>